<evidence type="ECO:0000313" key="2">
    <source>
        <dbReference type="EMBL" id="RKH59546.1"/>
    </source>
</evidence>
<feature type="non-terminal residue" evidence="2">
    <location>
        <position position="730"/>
    </location>
</feature>
<dbReference type="AlphaFoldDB" id="A0A3A8PSU9"/>
<reference evidence="3" key="1">
    <citation type="submission" date="2018-09" db="EMBL/GenBank/DDBJ databases">
        <authorList>
            <person name="Livingstone P.G."/>
            <person name="Whitworth D.E."/>
        </authorList>
    </citation>
    <scope>NUCLEOTIDE SEQUENCE [LARGE SCALE GENOMIC DNA]</scope>
    <source>
        <strain evidence="3">AB050A</strain>
    </source>
</reference>
<sequence>MVRDGTSQADRALPALDPAYAPVDGRDTAAYLEYLRHYARQLRYFGLSNLPAGDWAPFIEGDISSAAAAVAAQDAERERRRLLAFADDVPRPGGGVAFRRLLDDLFALVLRLDGWAALGTGALRFPDVLWQQVRGGLRADLQLLIGIHKAAAELGLLAPPPAGTEVTAEQVLALEPGLNLEWCPPGTASWVACVAAVPAYIPAFGAGAHDASVPEAEKLARALEYLRPLVESFPRTLARMAEVAADDLQRTLADWPRHEPPMALLLTFLHLFRHALDSLNGLTARHLEYYYQEVLRLRPRGAEADHLFLTFELARHLESYVVPSGTVVLGGKDAQGQPLRYALDEDLRLDHASAEPFLTVHRTPEGLLTASPAANSADGLGAPLPPEQSGWSALGSASHPAAAIGFALASPTLLLTEGERTLTLELTLKATPGAEDTLQTLDLARLFRVEVSIAKGWLALAVREARLAGNVLRVGLRLSAADPAVASYQREIHGGTLDTTWPICRFFLVQEVATGRTYGALAALTLASVRLDVQVQGMRQLQVETDTGRIDPARPFAPFGTQPLPGSAFSVRCAELRAKALTSLTLGLDWLDPGPELDLETVYAGYVLQPPEPGEKKPLKPGVKQPLEPEEKQPLRQVSQVTKPLPVTRGTFRVELAVGLGPVPAAGAGSTRLGPLFTPATFDVPATVLSTGGRARPIDTVRVRLTAPQHGFGHRLFPRLQAQVVLAFNT</sequence>
<dbReference type="EMBL" id="RAWK01000185">
    <property type="protein sequence ID" value="RKH59546.1"/>
    <property type="molecule type" value="Genomic_DNA"/>
</dbReference>
<protein>
    <submittedName>
        <fullName evidence="2">Uncharacterized protein</fullName>
    </submittedName>
</protein>
<comment type="caution">
    <text evidence="2">The sequence shown here is derived from an EMBL/GenBank/DDBJ whole genome shotgun (WGS) entry which is preliminary data.</text>
</comment>
<evidence type="ECO:0000256" key="1">
    <source>
        <dbReference type="SAM" id="MobiDB-lite"/>
    </source>
</evidence>
<proteinExistence type="predicted"/>
<name>A0A3A8PSU9_9BACT</name>
<feature type="region of interest" description="Disordered" evidence="1">
    <location>
        <begin position="610"/>
        <end position="638"/>
    </location>
</feature>
<keyword evidence="3" id="KW-1185">Reference proteome</keyword>
<organism evidence="2 3">
    <name type="scientific">Corallococcus aberystwythensis</name>
    <dbReference type="NCBI Taxonomy" id="2316722"/>
    <lineage>
        <taxon>Bacteria</taxon>
        <taxon>Pseudomonadati</taxon>
        <taxon>Myxococcota</taxon>
        <taxon>Myxococcia</taxon>
        <taxon>Myxococcales</taxon>
        <taxon>Cystobacterineae</taxon>
        <taxon>Myxococcaceae</taxon>
        <taxon>Corallococcus</taxon>
    </lineage>
</organism>
<gene>
    <name evidence="2" type="ORF">D7W81_27050</name>
</gene>
<dbReference type="Proteomes" id="UP000267003">
    <property type="component" value="Unassembled WGS sequence"/>
</dbReference>
<evidence type="ECO:0000313" key="3">
    <source>
        <dbReference type="Proteomes" id="UP000267003"/>
    </source>
</evidence>
<accession>A0A3A8PSU9</accession>